<sequence>MSGKLFGLGVGPGDAELLTLKALRLIKESEVIAVPGNDTENSVAYQIAKSVYGGLDEKILLPVAMPMTKDAAVLEENHKKAADDVEVHLKQGRQVAFLTLGDPTVYSTYLYVHQRILERGYEVEIVSGITSFCAVAARLNMGLVERAEPLHVIPATYKAEELEGILKLPGTKVLMKTGKKMKQVRESILKSGQQAVMIENCGMESEKIYESAEEIPEAAGYYSLIIVKESN</sequence>
<evidence type="ECO:0000313" key="2">
    <source>
        <dbReference type="Proteomes" id="UP000307720"/>
    </source>
</evidence>
<reference evidence="1" key="1">
    <citation type="submission" date="2019-04" db="EMBL/GenBank/DDBJ databases">
        <title>Microbes associate with the intestines of laboratory mice.</title>
        <authorList>
            <person name="Navarre W."/>
            <person name="Wong E."/>
            <person name="Huang K."/>
            <person name="Tropini C."/>
            <person name="Ng K."/>
            <person name="Yu B."/>
        </authorList>
    </citation>
    <scope>NUCLEOTIDE SEQUENCE</scope>
    <source>
        <strain evidence="1">NM72_1-8</strain>
    </source>
</reference>
<comment type="caution">
    <text evidence="1">The sequence shown here is derived from an EMBL/GenBank/DDBJ whole genome shotgun (WGS) entry which is preliminary data.</text>
</comment>
<name>A0AC61R1W5_9FIRM</name>
<keyword evidence="2" id="KW-1185">Reference proteome</keyword>
<dbReference type="EMBL" id="SRZB01000011">
    <property type="protein sequence ID" value="TGX98993.1"/>
    <property type="molecule type" value="Genomic_DNA"/>
</dbReference>
<evidence type="ECO:0000313" key="1">
    <source>
        <dbReference type="EMBL" id="TGX98993.1"/>
    </source>
</evidence>
<accession>A0AC61R1W5</accession>
<gene>
    <name evidence="1" type="primary">cobI</name>
    <name evidence="1" type="ORF">E5357_06985</name>
</gene>
<protein>
    <submittedName>
        <fullName evidence="1">Precorrin-2 C(20)-methyltransferase</fullName>
        <ecNumber evidence="1">2.1.1.130</ecNumber>
    </submittedName>
</protein>
<keyword evidence="1" id="KW-0808">Transferase</keyword>
<proteinExistence type="predicted"/>
<keyword evidence="1" id="KW-0489">Methyltransferase</keyword>
<dbReference type="Proteomes" id="UP000307720">
    <property type="component" value="Unassembled WGS sequence"/>
</dbReference>
<dbReference type="EC" id="2.1.1.130" evidence="1"/>
<organism evidence="1 2">
    <name type="scientific">Hominisplanchenecus murintestinalis</name>
    <dbReference type="NCBI Taxonomy" id="2941517"/>
    <lineage>
        <taxon>Bacteria</taxon>
        <taxon>Bacillati</taxon>
        <taxon>Bacillota</taxon>
        <taxon>Clostridia</taxon>
        <taxon>Lachnospirales</taxon>
        <taxon>Lachnospiraceae</taxon>
        <taxon>Hominisplanchenecus</taxon>
    </lineage>
</organism>